<evidence type="ECO:0000256" key="1">
    <source>
        <dbReference type="ARBA" id="ARBA00023186"/>
    </source>
</evidence>
<proteinExistence type="predicted"/>
<dbReference type="Proteomes" id="UP000799750">
    <property type="component" value="Unassembled WGS sequence"/>
</dbReference>
<dbReference type="GO" id="GO:0005783">
    <property type="term" value="C:endoplasmic reticulum"/>
    <property type="evidence" value="ECO:0007669"/>
    <property type="project" value="TreeGrafter"/>
</dbReference>
<dbReference type="InterPro" id="IPR036869">
    <property type="entry name" value="J_dom_sf"/>
</dbReference>
<dbReference type="PRINTS" id="PR00625">
    <property type="entry name" value="JDOMAIN"/>
</dbReference>
<dbReference type="AlphaFoldDB" id="A0A6A6QJJ5"/>
<dbReference type="EMBL" id="MU004193">
    <property type="protein sequence ID" value="KAF2492545.1"/>
    <property type="molecule type" value="Genomic_DNA"/>
</dbReference>
<keyword evidence="1" id="KW-0143">Chaperone</keyword>
<dbReference type="InterPro" id="IPR051948">
    <property type="entry name" value="Hsp70_co-chaperone_J-domain"/>
</dbReference>
<accession>A0A6A6QJJ5</accession>
<evidence type="ECO:0000313" key="4">
    <source>
        <dbReference type="Proteomes" id="UP000799750"/>
    </source>
</evidence>
<sequence length="67" mass="7715">MSPYEILGVSHDANFGTVKKAYHKLCLEYHPDRIADPAHREIGQEKFKEIQNAYEILIDASKRAELD</sequence>
<organism evidence="3 4">
    <name type="scientific">Lophium mytilinum</name>
    <dbReference type="NCBI Taxonomy" id="390894"/>
    <lineage>
        <taxon>Eukaryota</taxon>
        <taxon>Fungi</taxon>
        <taxon>Dikarya</taxon>
        <taxon>Ascomycota</taxon>
        <taxon>Pezizomycotina</taxon>
        <taxon>Dothideomycetes</taxon>
        <taxon>Pleosporomycetidae</taxon>
        <taxon>Mytilinidiales</taxon>
        <taxon>Mytilinidiaceae</taxon>
        <taxon>Lophium</taxon>
    </lineage>
</organism>
<dbReference type="GO" id="GO:0051087">
    <property type="term" value="F:protein-folding chaperone binding"/>
    <property type="evidence" value="ECO:0007669"/>
    <property type="project" value="TreeGrafter"/>
</dbReference>
<feature type="non-terminal residue" evidence="3">
    <location>
        <position position="67"/>
    </location>
</feature>
<keyword evidence="4" id="KW-1185">Reference proteome</keyword>
<gene>
    <name evidence="3" type="ORF">BU16DRAFT_465884</name>
</gene>
<keyword evidence="3" id="KW-0346">Stress response</keyword>
<dbReference type="OrthoDB" id="10250354at2759"/>
<protein>
    <submittedName>
        <fullName evidence="3">Heat shock protein DnaJ</fullName>
    </submittedName>
</protein>
<dbReference type="SUPFAM" id="SSF46565">
    <property type="entry name" value="Chaperone J-domain"/>
    <property type="match status" value="1"/>
</dbReference>
<dbReference type="GO" id="GO:0036503">
    <property type="term" value="P:ERAD pathway"/>
    <property type="evidence" value="ECO:0007669"/>
    <property type="project" value="TreeGrafter"/>
</dbReference>
<evidence type="ECO:0000259" key="2">
    <source>
        <dbReference type="PROSITE" id="PS50076"/>
    </source>
</evidence>
<reference evidence="3" key="1">
    <citation type="journal article" date="2020" name="Stud. Mycol.">
        <title>101 Dothideomycetes genomes: a test case for predicting lifestyles and emergence of pathogens.</title>
        <authorList>
            <person name="Haridas S."/>
            <person name="Albert R."/>
            <person name="Binder M."/>
            <person name="Bloem J."/>
            <person name="Labutti K."/>
            <person name="Salamov A."/>
            <person name="Andreopoulos B."/>
            <person name="Baker S."/>
            <person name="Barry K."/>
            <person name="Bills G."/>
            <person name="Bluhm B."/>
            <person name="Cannon C."/>
            <person name="Castanera R."/>
            <person name="Culley D."/>
            <person name="Daum C."/>
            <person name="Ezra D."/>
            <person name="Gonzalez J."/>
            <person name="Henrissat B."/>
            <person name="Kuo A."/>
            <person name="Liang C."/>
            <person name="Lipzen A."/>
            <person name="Lutzoni F."/>
            <person name="Magnuson J."/>
            <person name="Mondo S."/>
            <person name="Nolan M."/>
            <person name="Ohm R."/>
            <person name="Pangilinan J."/>
            <person name="Park H.-J."/>
            <person name="Ramirez L."/>
            <person name="Alfaro M."/>
            <person name="Sun H."/>
            <person name="Tritt A."/>
            <person name="Yoshinaga Y."/>
            <person name="Zwiers L.-H."/>
            <person name="Turgeon B."/>
            <person name="Goodwin S."/>
            <person name="Spatafora J."/>
            <person name="Crous P."/>
            <person name="Grigoriev I."/>
        </authorList>
    </citation>
    <scope>NUCLEOTIDE SEQUENCE</scope>
    <source>
        <strain evidence="3">CBS 269.34</strain>
    </source>
</reference>
<dbReference type="InterPro" id="IPR001623">
    <property type="entry name" value="DnaJ_domain"/>
</dbReference>
<feature type="domain" description="J" evidence="2">
    <location>
        <begin position="2"/>
        <end position="67"/>
    </location>
</feature>
<name>A0A6A6QJJ5_9PEZI</name>
<dbReference type="SMART" id="SM00271">
    <property type="entry name" value="DnaJ"/>
    <property type="match status" value="1"/>
</dbReference>
<dbReference type="PROSITE" id="PS50076">
    <property type="entry name" value="DNAJ_2"/>
    <property type="match status" value="1"/>
</dbReference>
<dbReference type="PANTHER" id="PTHR44360:SF1">
    <property type="entry name" value="DNAJ HOMOLOG SUBFAMILY B MEMBER 9"/>
    <property type="match status" value="1"/>
</dbReference>
<dbReference type="Gene3D" id="1.10.287.110">
    <property type="entry name" value="DnaJ domain"/>
    <property type="match status" value="1"/>
</dbReference>
<evidence type="ECO:0000313" key="3">
    <source>
        <dbReference type="EMBL" id="KAF2492545.1"/>
    </source>
</evidence>
<dbReference type="Pfam" id="PF00226">
    <property type="entry name" value="DnaJ"/>
    <property type="match status" value="1"/>
</dbReference>
<dbReference type="PANTHER" id="PTHR44360">
    <property type="entry name" value="DNAJ HOMOLOG SUBFAMILY B MEMBER 9"/>
    <property type="match status" value="1"/>
</dbReference>
<dbReference type="CDD" id="cd06257">
    <property type="entry name" value="DnaJ"/>
    <property type="match status" value="1"/>
</dbReference>
<dbReference type="GO" id="GO:0051787">
    <property type="term" value="F:misfolded protein binding"/>
    <property type="evidence" value="ECO:0007669"/>
    <property type="project" value="TreeGrafter"/>
</dbReference>